<dbReference type="SUPFAM" id="SSF102405">
    <property type="entry name" value="MCP/YpsA-like"/>
    <property type="match status" value="1"/>
</dbReference>
<dbReference type="PANTHER" id="PTHR43022">
    <property type="entry name" value="PROTEIN SMF"/>
    <property type="match status" value="1"/>
</dbReference>
<feature type="domain" description="Smf/DprA SLOG" evidence="2">
    <location>
        <begin position="83"/>
        <end position="294"/>
    </location>
</feature>
<dbReference type="InterPro" id="IPR057666">
    <property type="entry name" value="DrpA_SLOG"/>
</dbReference>
<dbReference type="Pfam" id="PF02481">
    <property type="entry name" value="DNA_processg_A"/>
    <property type="match status" value="1"/>
</dbReference>
<dbReference type="GO" id="GO:0009294">
    <property type="term" value="P:DNA-mediated transformation"/>
    <property type="evidence" value="ECO:0007669"/>
    <property type="project" value="InterPro"/>
</dbReference>
<dbReference type="NCBIfam" id="TIGR00732">
    <property type="entry name" value="dprA"/>
    <property type="match status" value="1"/>
</dbReference>
<sequence>MINSINSKERDAYLSFNNFQKIGPMGLRKLENYFSDLATAWQAKITDLIKTGLPLNVIEEFIVWRKSFSLEKSKEELTAKNIKFISIKDNNYPPLLKEISAAPPLLYYQGALHTTTDTKRLAVVGSRQHSAYAEKIITELLPNIIKQNIEIVSGLALGVDSLAHQTTLKSQGITLAVLGSGLNNIYPRENLKLAENIINSGGVIISEFPPDTPPYKTNFPRRNRLISGLTEATLVIEAKRKSGALITATYALEQNREVLAVPGSIFSEFSAGPNHLIKEGARPVSELSDILQVFNIENQNDNNKKLTTKKELPDLNDSSEKIIYQLIKQATERTEKISADEINKISKLDTTIINSKLSILELREIIINDGFGYSLK</sequence>
<organism evidence="3 4">
    <name type="scientific">Candidatus Falkowbacteria bacterium CG10_big_fil_rev_8_21_14_0_10_37_18</name>
    <dbReference type="NCBI Taxonomy" id="1974562"/>
    <lineage>
        <taxon>Bacteria</taxon>
        <taxon>Candidatus Falkowiibacteriota</taxon>
    </lineage>
</organism>
<dbReference type="EMBL" id="PFAL01000019">
    <property type="protein sequence ID" value="PIR95466.1"/>
    <property type="molecule type" value="Genomic_DNA"/>
</dbReference>
<dbReference type="PANTHER" id="PTHR43022:SF1">
    <property type="entry name" value="PROTEIN SMF"/>
    <property type="match status" value="1"/>
</dbReference>
<evidence type="ECO:0000259" key="2">
    <source>
        <dbReference type="Pfam" id="PF02481"/>
    </source>
</evidence>
<protein>
    <submittedName>
        <fullName evidence="3">DNA-protecting protein DprA</fullName>
    </submittedName>
</protein>
<accession>A0A2H0V8N7</accession>
<evidence type="ECO:0000313" key="4">
    <source>
        <dbReference type="Proteomes" id="UP000229972"/>
    </source>
</evidence>
<dbReference type="AlphaFoldDB" id="A0A2H0V8N7"/>
<evidence type="ECO:0000313" key="3">
    <source>
        <dbReference type="EMBL" id="PIR95466.1"/>
    </source>
</evidence>
<name>A0A2H0V8N7_9BACT</name>
<gene>
    <name evidence="3" type="primary">dprA</name>
    <name evidence="3" type="ORF">COT93_02250</name>
</gene>
<reference evidence="4" key="1">
    <citation type="submission" date="2017-09" db="EMBL/GenBank/DDBJ databases">
        <title>Depth-based differentiation of microbial function through sediment-hosted aquifers and enrichment of novel symbionts in the deep terrestrial subsurface.</title>
        <authorList>
            <person name="Probst A.J."/>
            <person name="Ladd B."/>
            <person name="Jarett J.K."/>
            <person name="Geller-Mcgrath D.E."/>
            <person name="Sieber C.M.K."/>
            <person name="Emerson J.B."/>
            <person name="Anantharaman K."/>
            <person name="Thomas B.C."/>
            <person name="Malmstrom R."/>
            <person name="Stieglmeier M."/>
            <person name="Klingl A."/>
            <person name="Woyke T."/>
            <person name="Ryan C.M."/>
            <person name="Banfield J.F."/>
        </authorList>
    </citation>
    <scope>NUCLEOTIDE SEQUENCE [LARGE SCALE GENOMIC DNA]</scope>
</reference>
<proteinExistence type="inferred from homology"/>
<dbReference type="Gene3D" id="3.40.50.450">
    <property type="match status" value="1"/>
</dbReference>
<comment type="similarity">
    <text evidence="1">Belongs to the DprA/Smf family.</text>
</comment>
<dbReference type="Proteomes" id="UP000229972">
    <property type="component" value="Unassembled WGS sequence"/>
</dbReference>
<dbReference type="InterPro" id="IPR003488">
    <property type="entry name" value="DprA"/>
</dbReference>
<evidence type="ECO:0000256" key="1">
    <source>
        <dbReference type="ARBA" id="ARBA00006525"/>
    </source>
</evidence>
<comment type="caution">
    <text evidence="3">The sequence shown here is derived from an EMBL/GenBank/DDBJ whole genome shotgun (WGS) entry which is preliminary data.</text>
</comment>